<comment type="caution">
    <text evidence="2">The sequence shown here is derived from an EMBL/GenBank/DDBJ whole genome shotgun (WGS) entry which is preliminary data.</text>
</comment>
<dbReference type="Proteomes" id="UP000779507">
    <property type="component" value="Unassembled WGS sequence"/>
</dbReference>
<dbReference type="RefSeq" id="WP_173811168.1">
    <property type="nucleotide sequence ID" value="NZ_JABSNP010000016.1"/>
</dbReference>
<gene>
    <name evidence="2" type="ORF">HNP98_003238</name>
</gene>
<feature type="transmembrane region" description="Helical" evidence="1">
    <location>
        <begin position="83"/>
        <end position="102"/>
    </location>
</feature>
<feature type="transmembrane region" description="Helical" evidence="1">
    <location>
        <begin position="114"/>
        <end position="133"/>
    </location>
</feature>
<sequence length="157" mass="17170">MAPLYAPLTASAATTRTLHIWLLGNLGGTGWLLLDFCRDCPTDFTIPLGIGAVAALLSLACVPLAVPFFAFTNRYTWCIGWRCRLFAVLGAVLTFFVGNYLFVTLLPLDSIGHLFSITEPYLCASLLAVGWIYRARPAPGTYSLKRLVGAWRGLQLN</sequence>
<name>A0ABX2FT74_9BACT</name>
<evidence type="ECO:0000256" key="1">
    <source>
        <dbReference type="SAM" id="Phobius"/>
    </source>
</evidence>
<feature type="transmembrane region" description="Helical" evidence="1">
    <location>
        <begin position="48"/>
        <end position="71"/>
    </location>
</feature>
<accession>A0ABX2FT74</accession>
<reference evidence="2 3" key="1">
    <citation type="submission" date="2020-05" db="EMBL/GenBank/DDBJ databases">
        <title>Genomic Encyclopedia of Type Strains, Phase IV (KMG-V): Genome sequencing to study the core and pangenomes of soil and plant-associated prokaryotes.</title>
        <authorList>
            <person name="Whitman W."/>
        </authorList>
    </citation>
    <scope>NUCLEOTIDE SEQUENCE [LARGE SCALE GENOMIC DNA]</scope>
    <source>
        <strain evidence="2 3">9A</strain>
    </source>
</reference>
<keyword evidence="3" id="KW-1185">Reference proteome</keyword>
<protein>
    <submittedName>
        <fullName evidence="2">Uncharacterized protein</fullName>
    </submittedName>
</protein>
<organism evidence="2 3">
    <name type="scientific">Hymenobacter caeli</name>
    <dbReference type="NCBI Taxonomy" id="2735894"/>
    <lineage>
        <taxon>Bacteria</taxon>
        <taxon>Pseudomonadati</taxon>
        <taxon>Bacteroidota</taxon>
        <taxon>Cytophagia</taxon>
        <taxon>Cytophagales</taxon>
        <taxon>Hymenobacteraceae</taxon>
        <taxon>Hymenobacter</taxon>
    </lineage>
</organism>
<evidence type="ECO:0000313" key="2">
    <source>
        <dbReference type="EMBL" id="NRT20397.1"/>
    </source>
</evidence>
<keyword evidence="1" id="KW-0472">Membrane</keyword>
<proteinExistence type="predicted"/>
<keyword evidence="1" id="KW-1133">Transmembrane helix</keyword>
<evidence type="ECO:0000313" key="3">
    <source>
        <dbReference type="Proteomes" id="UP000779507"/>
    </source>
</evidence>
<keyword evidence="1" id="KW-0812">Transmembrane</keyword>
<dbReference type="EMBL" id="JABSNP010000016">
    <property type="protein sequence ID" value="NRT20397.1"/>
    <property type="molecule type" value="Genomic_DNA"/>
</dbReference>